<keyword evidence="5" id="KW-1185">Reference proteome</keyword>
<sequence length="109" mass="12241">MKDLAEQFICGSNDDKQLLQATEQFRKSLFKVRSPDPVREEVIRGVVPRLLELLNRDGYPQLQREAALVISTISFGHINILIDHGAIPIFLSLLRSPDDDLCSKVGVVL</sequence>
<reference evidence="4" key="1">
    <citation type="submission" date="2023-05" db="EMBL/GenBank/DDBJ databases">
        <authorList>
            <person name="Huff M."/>
        </authorList>
    </citation>
    <scope>NUCLEOTIDE SEQUENCE</scope>
</reference>
<keyword evidence="2" id="KW-0813">Transport</keyword>
<dbReference type="InterPro" id="IPR016024">
    <property type="entry name" value="ARM-type_fold"/>
</dbReference>
<evidence type="ECO:0000313" key="5">
    <source>
        <dbReference type="Proteomes" id="UP000834106"/>
    </source>
</evidence>
<organism evidence="4 5">
    <name type="scientific">Fraxinus pennsylvanica</name>
    <dbReference type="NCBI Taxonomy" id="56036"/>
    <lineage>
        <taxon>Eukaryota</taxon>
        <taxon>Viridiplantae</taxon>
        <taxon>Streptophyta</taxon>
        <taxon>Embryophyta</taxon>
        <taxon>Tracheophyta</taxon>
        <taxon>Spermatophyta</taxon>
        <taxon>Magnoliopsida</taxon>
        <taxon>eudicotyledons</taxon>
        <taxon>Gunneridae</taxon>
        <taxon>Pentapetalae</taxon>
        <taxon>asterids</taxon>
        <taxon>lamiids</taxon>
        <taxon>Lamiales</taxon>
        <taxon>Oleaceae</taxon>
        <taxon>Oleeae</taxon>
        <taxon>Fraxinus</taxon>
    </lineage>
</organism>
<comment type="similarity">
    <text evidence="1">Belongs to the importin alpha family.</text>
</comment>
<evidence type="ECO:0000256" key="1">
    <source>
        <dbReference type="ARBA" id="ARBA00010394"/>
    </source>
</evidence>
<evidence type="ECO:0000313" key="4">
    <source>
        <dbReference type="EMBL" id="CAI9778464.1"/>
    </source>
</evidence>
<dbReference type="AlphaFoldDB" id="A0AAD2E5Y2"/>
<gene>
    <name evidence="4" type="ORF">FPE_LOCUS25894</name>
</gene>
<evidence type="ECO:0000256" key="3">
    <source>
        <dbReference type="ARBA" id="ARBA00022927"/>
    </source>
</evidence>
<dbReference type="InterPro" id="IPR011989">
    <property type="entry name" value="ARM-like"/>
</dbReference>
<dbReference type="GO" id="GO:0015031">
    <property type="term" value="P:protein transport"/>
    <property type="evidence" value="ECO:0007669"/>
    <property type="project" value="UniProtKB-KW"/>
</dbReference>
<accession>A0AAD2E5Y2</accession>
<dbReference type="SUPFAM" id="SSF48371">
    <property type="entry name" value="ARM repeat"/>
    <property type="match status" value="1"/>
</dbReference>
<dbReference type="Gene3D" id="1.25.10.10">
    <property type="entry name" value="Leucine-rich Repeat Variant"/>
    <property type="match status" value="1"/>
</dbReference>
<protein>
    <submittedName>
        <fullName evidence="4">Uncharacterized protein</fullName>
    </submittedName>
</protein>
<keyword evidence="3" id="KW-0653">Protein transport</keyword>
<dbReference type="PANTHER" id="PTHR23316">
    <property type="entry name" value="IMPORTIN ALPHA"/>
    <property type="match status" value="1"/>
</dbReference>
<dbReference type="Proteomes" id="UP000834106">
    <property type="component" value="Chromosome 16"/>
</dbReference>
<proteinExistence type="inferred from homology"/>
<dbReference type="EMBL" id="OU503051">
    <property type="protein sequence ID" value="CAI9778464.1"/>
    <property type="molecule type" value="Genomic_DNA"/>
</dbReference>
<evidence type="ECO:0000256" key="2">
    <source>
        <dbReference type="ARBA" id="ARBA00022448"/>
    </source>
</evidence>
<name>A0AAD2E5Y2_9LAMI</name>